<dbReference type="KEGG" id="blac:94344476"/>
<keyword evidence="2" id="KW-0472">Membrane</keyword>
<evidence type="ECO:0000256" key="2">
    <source>
        <dbReference type="SAM" id="Phobius"/>
    </source>
</evidence>
<evidence type="ECO:0000313" key="4">
    <source>
        <dbReference type="EMBL" id="TDH65616.1"/>
    </source>
</evidence>
<accession>A0A976FFE6</accession>
<feature type="transmembrane region" description="Helical" evidence="2">
    <location>
        <begin position="155"/>
        <end position="182"/>
    </location>
</feature>
<dbReference type="AlphaFoldDB" id="A0A976FFE6"/>
<dbReference type="CDD" id="cd06257">
    <property type="entry name" value="DnaJ"/>
    <property type="match status" value="1"/>
</dbReference>
<proteinExistence type="predicted"/>
<dbReference type="RefSeq" id="XP_067815115.1">
    <property type="nucleotide sequence ID" value="XM_067958805.1"/>
</dbReference>
<dbReference type="Proteomes" id="UP000294530">
    <property type="component" value="Unassembled WGS sequence"/>
</dbReference>
<protein>
    <recommendedName>
        <fullName evidence="3">J domain-containing protein</fullName>
    </recommendedName>
</protein>
<feature type="compositionally biased region" description="Low complexity" evidence="1">
    <location>
        <begin position="338"/>
        <end position="352"/>
    </location>
</feature>
<dbReference type="PANTHER" id="PTHR43948:SF10">
    <property type="entry name" value="MRJ, ISOFORM E"/>
    <property type="match status" value="1"/>
</dbReference>
<evidence type="ECO:0000259" key="3">
    <source>
        <dbReference type="PROSITE" id="PS50076"/>
    </source>
</evidence>
<gene>
    <name evidence="4" type="ORF">CCR75_000699</name>
</gene>
<keyword evidence="2" id="KW-0812">Transmembrane</keyword>
<dbReference type="GO" id="GO:0044183">
    <property type="term" value="F:protein folding chaperone"/>
    <property type="evidence" value="ECO:0007669"/>
    <property type="project" value="TreeGrafter"/>
</dbReference>
<feature type="compositionally biased region" description="Low complexity" evidence="1">
    <location>
        <begin position="313"/>
        <end position="328"/>
    </location>
</feature>
<feature type="domain" description="J" evidence="3">
    <location>
        <begin position="8"/>
        <end position="92"/>
    </location>
</feature>
<dbReference type="PROSITE" id="PS50076">
    <property type="entry name" value="DNAJ_2"/>
    <property type="match status" value="1"/>
</dbReference>
<dbReference type="GO" id="GO:0051082">
    <property type="term" value="F:unfolded protein binding"/>
    <property type="evidence" value="ECO:0007669"/>
    <property type="project" value="TreeGrafter"/>
</dbReference>
<dbReference type="InterPro" id="IPR036869">
    <property type="entry name" value="J_dom_sf"/>
</dbReference>
<dbReference type="Pfam" id="PF00226">
    <property type="entry name" value="DnaJ"/>
    <property type="match status" value="1"/>
</dbReference>
<dbReference type="OrthoDB" id="10250354at2759"/>
<dbReference type="InterPro" id="IPR001623">
    <property type="entry name" value="DnaJ_domain"/>
</dbReference>
<feature type="region of interest" description="Disordered" evidence="1">
    <location>
        <begin position="305"/>
        <end position="352"/>
    </location>
</feature>
<reference evidence="4 5" key="1">
    <citation type="journal article" date="2021" name="Genome Biol.">
        <title>AFLAP: assembly-free linkage analysis pipeline using k-mers from genome sequencing data.</title>
        <authorList>
            <person name="Fletcher K."/>
            <person name="Zhang L."/>
            <person name="Gil J."/>
            <person name="Han R."/>
            <person name="Cavanaugh K."/>
            <person name="Michelmore R."/>
        </authorList>
    </citation>
    <scope>NUCLEOTIDE SEQUENCE [LARGE SCALE GENOMIC DNA]</scope>
    <source>
        <strain evidence="4 5">SF5</strain>
    </source>
</reference>
<dbReference type="PANTHER" id="PTHR43948">
    <property type="entry name" value="DNAJ HOMOLOG SUBFAMILY B"/>
    <property type="match status" value="1"/>
</dbReference>
<dbReference type="GO" id="GO:0005634">
    <property type="term" value="C:nucleus"/>
    <property type="evidence" value="ECO:0007669"/>
    <property type="project" value="TreeGrafter"/>
</dbReference>
<evidence type="ECO:0000313" key="5">
    <source>
        <dbReference type="Proteomes" id="UP000294530"/>
    </source>
</evidence>
<sequence>MASLTSNDYYENLGVARSATAKEIKTAYVFMTKLWTGILTPICFSYRKLAIKYHPDKNPADKLTAEANFKIVGEAYNVLSDNDTRKIYDIYGKEGLEDGAQPMTKERAMEIFENFFRYGEAMDPDAPNRSKGLKRAAGGAVYAPAKGILYGGKSIVGGVLLSAASVVAGCALLFTGAGAMVFNVASGIKEMSEAGVNAARKHKDHKRGNEREGDVVVAPIVDGPGDHGDQKAAIVAVNQKPTPTFIGGLRKATIGAVAAPVAAIVTGGGVLLASGVAASGYVVGGFAGAASNVASGVREVKAANKLEKKRRASSVTSTRDSTTSTKSSPGMSEPSIKSTSSTNTTASAAQTA</sequence>
<dbReference type="PRINTS" id="PR00625">
    <property type="entry name" value="JDOMAIN"/>
</dbReference>
<dbReference type="SUPFAM" id="SSF46565">
    <property type="entry name" value="Chaperone J-domain"/>
    <property type="match status" value="2"/>
</dbReference>
<comment type="caution">
    <text evidence="4">The sequence shown here is derived from an EMBL/GenBank/DDBJ whole genome shotgun (WGS) entry which is preliminary data.</text>
</comment>
<keyword evidence="2" id="KW-1133">Transmembrane helix</keyword>
<dbReference type="EMBL" id="SHOA02000001">
    <property type="protein sequence ID" value="TDH65616.1"/>
    <property type="molecule type" value="Genomic_DNA"/>
</dbReference>
<dbReference type="GO" id="GO:0005737">
    <property type="term" value="C:cytoplasm"/>
    <property type="evidence" value="ECO:0007669"/>
    <property type="project" value="TreeGrafter"/>
</dbReference>
<dbReference type="PROSITE" id="PS00636">
    <property type="entry name" value="DNAJ_1"/>
    <property type="match status" value="1"/>
</dbReference>
<dbReference type="SMART" id="SM00271">
    <property type="entry name" value="DnaJ"/>
    <property type="match status" value="1"/>
</dbReference>
<keyword evidence="5" id="KW-1185">Reference proteome</keyword>
<dbReference type="GO" id="GO:0051087">
    <property type="term" value="F:protein-folding chaperone binding"/>
    <property type="evidence" value="ECO:0007669"/>
    <property type="project" value="TreeGrafter"/>
</dbReference>
<dbReference type="Gene3D" id="1.10.287.110">
    <property type="entry name" value="DnaJ domain"/>
    <property type="match status" value="1"/>
</dbReference>
<dbReference type="GeneID" id="94344476"/>
<organism evidence="4 5">
    <name type="scientific">Bremia lactucae</name>
    <name type="common">Lettuce downy mildew</name>
    <dbReference type="NCBI Taxonomy" id="4779"/>
    <lineage>
        <taxon>Eukaryota</taxon>
        <taxon>Sar</taxon>
        <taxon>Stramenopiles</taxon>
        <taxon>Oomycota</taxon>
        <taxon>Peronosporomycetes</taxon>
        <taxon>Peronosporales</taxon>
        <taxon>Peronosporaceae</taxon>
        <taxon>Bremia</taxon>
    </lineage>
</organism>
<dbReference type="InterPro" id="IPR018253">
    <property type="entry name" value="DnaJ_domain_CS"/>
</dbReference>
<name>A0A976FFE6_BRELC</name>
<evidence type="ECO:0000256" key="1">
    <source>
        <dbReference type="SAM" id="MobiDB-lite"/>
    </source>
</evidence>